<dbReference type="Pfam" id="PF00781">
    <property type="entry name" value="DAGK_cat"/>
    <property type="match status" value="1"/>
</dbReference>
<evidence type="ECO:0000256" key="1">
    <source>
        <dbReference type="SAM" id="Phobius"/>
    </source>
</evidence>
<dbReference type="SMART" id="SM00046">
    <property type="entry name" value="DAGKc"/>
    <property type="match status" value="1"/>
</dbReference>
<evidence type="ECO:0000259" key="2">
    <source>
        <dbReference type="PROSITE" id="PS50146"/>
    </source>
</evidence>
<keyword evidence="1" id="KW-0812">Transmembrane</keyword>
<evidence type="ECO:0000313" key="3">
    <source>
        <dbReference type="Proteomes" id="UP000050640"/>
    </source>
</evidence>
<accession>A0A158Q884</accession>
<keyword evidence="1" id="KW-0472">Membrane</keyword>
<dbReference type="Proteomes" id="UP000050640">
    <property type="component" value="Unplaced"/>
</dbReference>
<name>A0A158Q884_9BILA</name>
<dbReference type="STRING" id="1147741.A0A158Q884"/>
<dbReference type="InterPro" id="IPR016064">
    <property type="entry name" value="NAD/diacylglycerol_kinase_sf"/>
</dbReference>
<dbReference type="PANTHER" id="PTHR12358">
    <property type="entry name" value="SPHINGOSINE KINASE"/>
    <property type="match status" value="1"/>
</dbReference>
<reference evidence="4" key="1">
    <citation type="submission" date="2016-04" db="UniProtKB">
        <authorList>
            <consortium name="WormBaseParasite"/>
        </authorList>
    </citation>
    <scope>IDENTIFICATION</scope>
</reference>
<dbReference type="GO" id="GO:0001729">
    <property type="term" value="F:ceramide kinase activity"/>
    <property type="evidence" value="ECO:0007669"/>
    <property type="project" value="TreeGrafter"/>
</dbReference>
<dbReference type="Pfam" id="PF19280">
    <property type="entry name" value="CERK_C"/>
    <property type="match status" value="1"/>
</dbReference>
<organism evidence="3 4">
    <name type="scientific">Elaeophora elaphi</name>
    <dbReference type="NCBI Taxonomy" id="1147741"/>
    <lineage>
        <taxon>Eukaryota</taxon>
        <taxon>Metazoa</taxon>
        <taxon>Ecdysozoa</taxon>
        <taxon>Nematoda</taxon>
        <taxon>Chromadorea</taxon>
        <taxon>Rhabditida</taxon>
        <taxon>Spirurina</taxon>
        <taxon>Spiruromorpha</taxon>
        <taxon>Filarioidea</taxon>
        <taxon>Onchocercidae</taxon>
        <taxon>Elaeophora</taxon>
    </lineage>
</organism>
<feature type="transmembrane region" description="Helical" evidence="1">
    <location>
        <begin position="20"/>
        <end position="41"/>
    </location>
</feature>
<evidence type="ECO:0000313" key="4">
    <source>
        <dbReference type="WBParaSite" id="EEL_0000673901-mRNA-1"/>
    </source>
</evidence>
<sequence length="630" mass="70085">MCNGSIGKSALGMQHDLLPLPLPSIPPFIPSVGVSNLVYFYRVNQQGSAVTEKAAESEGERIVVEIMFVFIVTCSAIATMLKKELLADGNDATNGPSGAIMVADIRSTDGKYHRVVFDRSRNFIKFTLTGDDEEKQRSMSKDLSELICVRGTPITMKRGLPYDLNKNAKQVDTPNHLYFYFAEKRRKRHWRIRTVTALFTTTTDKKLWLDVLGSSLHELVQRPKTLLIFVNPFGGKGKAKKIYLKQVAKILEMADIHCDVIMTQRANHAFDYLKQLDFSQWRKIDGIISVGGDGLFNECLSAIVCRTQEEAGKDISDVNIDVLKTPRMRFGIIGAGSANSIVSSVHGTDDCPTAAIHIALGSTCSVDVCTVHRGDDLMRISANAISYGWLGDVLADSERYRWMGPLRYQYSALRTTVRNPAYFGRVSFSLIPEAAEKNDLSLLPKCTNPCSICDKGVEADKNYPFHLQTEFCHIICCVLPCVSPFTPYGLAPFTGIGDGSMDLALIPRISRCSNLSFIRKVAMNGPKSVLSMGNKLNVFRVARWAFTPASLLEDVNGMESSDANNAQGSWNLDGEILPQPKDATFQFRLHPRLIKYFGREVDLHAPPKRTGCCSRDYRKLSNIVRIQLIQ</sequence>
<feature type="transmembrane region" description="Helical" evidence="1">
    <location>
        <begin position="62"/>
        <end position="81"/>
    </location>
</feature>
<dbReference type="Gene3D" id="2.60.200.40">
    <property type="match status" value="1"/>
</dbReference>
<dbReference type="PANTHER" id="PTHR12358:SF111">
    <property type="entry name" value="CERAMIDE KINASE, ISOFORM A"/>
    <property type="match status" value="1"/>
</dbReference>
<dbReference type="InterPro" id="IPR001206">
    <property type="entry name" value="Diacylglycerol_kinase_cat_dom"/>
</dbReference>
<dbReference type="SUPFAM" id="SSF111331">
    <property type="entry name" value="NAD kinase/diacylglycerol kinase-like"/>
    <property type="match status" value="1"/>
</dbReference>
<keyword evidence="3" id="KW-1185">Reference proteome</keyword>
<dbReference type="GO" id="GO:0006672">
    <property type="term" value="P:ceramide metabolic process"/>
    <property type="evidence" value="ECO:0007669"/>
    <property type="project" value="TreeGrafter"/>
</dbReference>
<dbReference type="GO" id="GO:0016020">
    <property type="term" value="C:membrane"/>
    <property type="evidence" value="ECO:0007669"/>
    <property type="project" value="GOC"/>
</dbReference>
<protein>
    <submittedName>
        <fullName evidence="4">DAGKc domain-containing protein</fullName>
    </submittedName>
</protein>
<dbReference type="InterPro" id="IPR017438">
    <property type="entry name" value="ATP-NAD_kinase_N"/>
</dbReference>
<proteinExistence type="predicted"/>
<dbReference type="Gene3D" id="3.40.50.10330">
    <property type="entry name" value="Probable inorganic polyphosphate/atp-NAD kinase, domain 1"/>
    <property type="match status" value="1"/>
</dbReference>
<dbReference type="WBParaSite" id="EEL_0000673901-mRNA-1">
    <property type="protein sequence ID" value="EEL_0000673901-mRNA-1"/>
    <property type="gene ID" value="EEL_0000673901"/>
</dbReference>
<dbReference type="AlphaFoldDB" id="A0A158Q884"/>
<feature type="domain" description="DAGKc" evidence="2">
    <location>
        <begin position="221"/>
        <end position="374"/>
    </location>
</feature>
<dbReference type="InterPro" id="IPR045363">
    <property type="entry name" value="CERK_C"/>
</dbReference>
<dbReference type="InterPro" id="IPR050187">
    <property type="entry name" value="Lipid_Phosphate_FormReg"/>
</dbReference>
<keyword evidence="1" id="KW-1133">Transmembrane helix</keyword>
<dbReference type="PROSITE" id="PS50146">
    <property type="entry name" value="DAGK"/>
    <property type="match status" value="1"/>
</dbReference>